<feature type="compositionally biased region" description="Polar residues" evidence="1">
    <location>
        <begin position="66"/>
        <end position="95"/>
    </location>
</feature>
<feature type="compositionally biased region" description="Polar residues" evidence="1">
    <location>
        <begin position="212"/>
        <end position="221"/>
    </location>
</feature>
<proteinExistence type="predicted"/>
<dbReference type="Proteomes" id="UP000030765">
    <property type="component" value="Unassembled WGS sequence"/>
</dbReference>
<name>A0A084WGQ5_ANOSI</name>
<gene>
    <name evidence="3" type="ORF">ZHAS_00017499</name>
</gene>
<organism evidence="3">
    <name type="scientific">Anopheles sinensis</name>
    <name type="common">Mosquito</name>
    <dbReference type="NCBI Taxonomy" id="74873"/>
    <lineage>
        <taxon>Eukaryota</taxon>
        <taxon>Metazoa</taxon>
        <taxon>Ecdysozoa</taxon>
        <taxon>Arthropoda</taxon>
        <taxon>Hexapoda</taxon>
        <taxon>Insecta</taxon>
        <taxon>Pterygota</taxon>
        <taxon>Neoptera</taxon>
        <taxon>Endopterygota</taxon>
        <taxon>Diptera</taxon>
        <taxon>Nematocera</taxon>
        <taxon>Culicoidea</taxon>
        <taxon>Culicidae</taxon>
        <taxon>Anophelinae</taxon>
        <taxon>Anopheles</taxon>
    </lineage>
</organism>
<reference evidence="4" key="2">
    <citation type="submission" date="2020-05" db="UniProtKB">
        <authorList>
            <consortium name="EnsemblMetazoa"/>
        </authorList>
    </citation>
    <scope>IDENTIFICATION</scope>
</reference>
<dbReference type="VEuPathDB" id="VectorBase:ASIC017499"/>
<evidence type="ECO:0000256" key="2">
    <source>
        <dbReference type="SAM" id="SignalP"/>
    </source>
</evidence>
<evidence type="ECO:0000313" key="5">
    <source>
        <dbReference type="Proteomes" id="UP000030765"/>
    </source>
</evidence>
<feature type="compositionally biased region" description="Polar residues" evidence="1">
    <location>
        <begin position="196"/>
        <end position="205"/>
    </location>
</feature>
<protein>
    <submittedName>
        <fullName evidence="3">AGAP011604-PA-like protein</fullName>
    </submittedName>
</protein>
<dbReference type="OMA" id="NVREQTS"/>
<feature type="region of interest" description="Disordered" evidence="1">
    <location>
        <begin position="36"/>
        <end position="134"/>
    </location>
</feature>
<reference evidence="3 5" key="1">
    <citation type="journal article" date="2014" name="BMC Genomics">
        <title>Genome sequence of Anopheles sinensis provides insight into genetics basis of mosquito competence for malaria parasites.</title>
        <authorList>
            <person name="Zhou D."/>
            <person name="Zhang D."/>
            <person name="Ding G."/>
            <person name="Shi L."/>
            <person name="Hou Q."/>
            <person name="Ye Y."/>
            <person name="Xu Y."/>
            <person name="Zhou H."/>
            <person name="Xiong C."/>
            <person name="Li S."/>
            <person name="Yu J."/>
            <person name="Hong S."/>
            <person name="Yu X."/>
            <person name="Zou P."/>
            <person name="Chen C."/>
            <person name="Chang X."/>
            <person name="Wang W."/>
            <person name="Lv Y."/>
            <person name="Sun Y."/>
            <person name="Ma L."/>
            <person name="Shen B."/>
            <person name="Zhu C."/>
        </authorList>
    </citation>
    <scope>NUCLEOTIDE SEQUENCE [LARGE SCALE GENOMIC DNA]</scope>
</reference>
<evidence type="ECO:0000256" key="1">
    <source>
        <dbReference type="SAM" id="MobiDB-lite"/>
    </source>
</evidence>
<evidence type="ECO:0000313" key="4">
    <source>
        <dbReference type="EnsemblMetazoa" id="ASIC017499-PA"/>
    </source>
</evidence>
<sequence length="261" mass="26483">MPANCLVKYAVVIGVLSSVTLVLARPGYNDAVVFPKDDGPSHSMPVFLPTGGPSKPKIPGVPMESSAASNTGSQTLVGPDGSIQQQTAGGSQSANLAADGSKGQLSATNTQQQSFQSGDKFQSQNQAQGQSASFDKNHQALSNANTNTNVVRDGQNVREQTSGGAASSLQTAQGSQASQAQTNSESFKEGGKQGDRSTGSAQSQHIGMDGSLSASNANTGSERVVLADGTVVTKSTSSSSSQQVVGNTKVFSQSFSSTFGG</sequence>
<feature type="compositionally biased region" description="Low complexity" evidence="1">
    <location>
        <begin position="161"/>
        <end position="182"/>
    </location>
</feature>
<dbReference type="EnsemblMetazoa" id="ASIC017499-RA">
    <property type="protein sequence ID" value="ASIC017499-PA"/>
    <property type="gene ID" value="ASIC017499"/>
</dbReference>
<dbReference type="VEuPathDB" id="VectorBase:ASIS011886"/>
<dbReference type="EMBL" id="KE525345">
    <property type="protein sequence ID" value="KFB49399.1"/>
    <property type="molecule type" value="Genomic_DNA"/>
</dbReference>
<feature type="region of interest" description="Disordered" evidence="1">
    <location>
        <begin position="158"/>
        <end position="221"/>
    </location>
</feature>
<dbReference type="AlphaFoldDB" id="A0A084WGQ5"/>
<feature type="chain" id="PRO_5001784745" evidence="2">
    <location>
        <begin position="25"/>
        <end position="261"/>
    </location>
</feature>
<dbReference type="EMBL" id="ATLV01023682">
    <property type="status" value="NOT_ANNOTATED_CDS"/>
    <property type="molecule type" value="Genomic_DNA"/>
</dbReference>
<feature type="compositionally biased region" description="Polar residues" evidence="1">
    <location>
        <begin position="103"/>
        <end position="121"/>
    </location>
</feature>
<feature type="compositionally biased region" description="Low complexity" evidence="1">
    <location>
        <begin position="122"/>
        <end position="133"/>
    </location>
</feature>
<keyword evidence="5" id="KW-1185">Reference proteome</keyword>
<accession>A0A084WGQ5</accession>
<feature type="signal peptide" evidence="2">
    <location>
        <begin position="1"/>
        <end position="24"/>
    </location>
</feature>
<dbReference type="OrthoDB" id="8068755at2759"/>
<feature type="compositionally biased region" description="Basic and acidic residues" evidence="1">
    <location>
        <begin position="186"/>
        <end position="195"/>
    </location>
</feature>
<keyword evidence="2" id="KW-0732">Signal</keyword>
<dbReference type="STRING" id="74873.A0A084WGQ5"/>
<evidence type="ECO:0000313" key="3">
    <source>
        <dbReference type="EMBL" id="KFB49399.1"/>
    </source>
</evidence>